<proteinExistence type="predicted"/>
<dbReference type="KEGG" id="anf:AQPE_1188"/>
<gene>
    <name evidence="1" type="ORF">AQPE_1188</name>
</gene>
<evidence type="ECO:0000313" key="2">
    <source>
        <dbReference type="Proteomes" id="UP001193389"/>
    </source>
</evidence>
<keyword evidence="2" id="KW-1185">Reference proteome</keyword>
<sequence>MPAKIKNQVRAIAVNTIVGAKFYESLVLHSDHRKDEK</sequence>
<dbReference type="EMBL" id="AP018694">
    <property type="protein sequence ID" value="BBE17040.1"/>
    <property type="molecule type" value="Genomic_DNA"/>
</dbReference>
<dbReference type="AlphaFoldDB" id="A0A5K7S6C1"/>
<reference evidence="1" key="1">
    <citation type="journal article" date="2020" name="Int. J. Syst. Evol. Microbiol.">
        <title>Aquipluma nitroreducens gen. nov. sp. nov., a novel facultatively anaerobic bacterium isolated from a freshwater lake.</title>
        <authorList>
            <person name="Watanabe M."/>
            <person name="Kojima H."/>
            <person name="Fukui M."/>
        </authorList>
    </citation>
    <scope>NUCLEOTIDE SEQUENCE</scope>
    <source>
        <strain evidence="1">MeG22</strain>
    </source>
</reference>
<evidence type="ECO:0000313" key="1">
    <source>
        <dbReference type="EMBL" id="BBE17040.1"/>
    </source>
</evidence>
<name>A0A5K7S6C1_9BACT</name>
<organism evidence="1 2">
    <name type="scientific">Aquipluma nitroreducens</name>
    <dbReference type="NCBI Taxonomy" id="2010828"/>
    <lineage>
        <taxon>Bacteria</taxon>
        <taxon>Pseudomonadati</taxon>
        <taxon>Bacteroidota</taxon>
        <taxon>Bacteroidia</taxon>
        <taxon>Marinilabiliales</taxon>
        <taxon>Prolixibacteraceae</taxon>
        <taxon>Aquipluma</taxon>
    </lineage>
</organism>
<accession>A0A5K7S6C1</accession>
<protein>
    <submittedName>
        <fullName evidence="1">Uncharacterized protein</fullName>
    </submittedName>
</protein>
<dbReference type="Proteomes" id="UP001193389">
    <property type="component" value="Chromosome"/>
</dbReference>